<dbReference type="InterPro" id="IPR001845">
    <property type="entry name" value="HTH_ArsR_DNA-bd_dom"/>
</dbReference>
<dbReference type="InterPro" id="IPR036388">
    <property type="entry name" value="WH-like_DNA-bd_sf"/>
</dbReference>
<dbReference type="SUPFAM" id="SSF46785">
    <property type="entry name" value="Winged helix' DNA-binding domain"/>
    <property type="match status" value="1"/>
</dbReference>
<dbReference type="InterPro" id="IPR011991">
    <property type="entry name" value="ArsR-like_HTH"/>
</dbReference>
<dbReference type="AlphaFoldDB" id="A0A1F4VYQ3"/>
<proteinExistence type="predicted"/>
<protein>
    <recommendedName>
        <fullName evidence="1">HTH arsR-type domain-containing protein</fullName>
    </recommendedName>
</protein>
<reference evidence="2 3" key="1">
    <citation type="journal article" date="2016" name="Nat. Commun.">
        <title>Thousands of microbial genomes shed light on interconnected biogeochemical processes in an aquifer system.</title>
        <authorList>
            <person name="Anantharaman K."/>
            <person name="Brown C.T."/>
            <person name="Hug L.A."/>
            <person name="Sharon I."/>
            <person name="Castelle C.J."/>
            <person name="Probst A.J."/>
            <person name="Thomas B.C."/>
            <person name="Singh A."/>
            <person name="Wilkins M.J."/>
            <person name="Karaoz U."/>
            <person name="Brodie E.L."/>
            <person name="Williams K.H."/>
            <person name="Hubbard S.S."/>
            <person name="Banfield J.F."/>
        </authorList>
    </citation>
    <scope>NUCLEOTIDE SEQUENCE [LARGE SCALE GENOMIC DNA]</scope>
</reference>
<name>A0A1F4VYQ3_UNCKA</name>
<sequence length="193" mass="22321">MLKNLFVSEVRLKILELMLLSNKKEVHVRGIVRAVNTEINAVRRELDNLVKTGIFKRRQSMNRIYYSVDRLNPFYNELLNLLAKETGLAKKILQKKSDLGDIEFAVFCPAYFKGRESTALDVDLFIVGDIEVEALKKLVKEQESKSGRELNFSVMTSTEFKSRKRTGDQFINRVLSQSRMMLVGDEEKFYSIS</sequence>
<gene>
    <name evidence="2" type="ORF">A2264_03335</name>
</gene>
<organism evidence="2 3">
    <name type="scientific">candidate division WWE3 bacterium RIFOXYA2_FULL_46_9</name>
    <dbReference type="NCBI Taxonomy" id="1802636"/>
    <lineage>
        <taxon>Bacteria</taxon>
        <taxon>Katanobacteria</taxon>
    </lineage>
</organism>
<evidence type="ECO:0000313" key="2">
    <source>
        <dbReference type="EMBL" id="OGC62291.1"/>
    </source>
</evidence>
<dbReference type="EMBL" id="MEVT01000022">
    <property type="protein sequence ID" value="OGC62291.1"/>
    <property type="molecule type" value="Genomic_DNA"/>
</dbReference>
<feature type="domain" description="HTH arsR-type" evidence="1">
    <location>
        <begin position="1"/>
        <end position="90"/>
    </location>
</feature>
<dbReference type="CDD" id="cd00090">
    <property type="entry name" value="HTH_ARSR"/>
    <property type="match status" value="1"/>
</dbReference>
<dbReference type="PROSITE" id="PS50987">
    <property type="entry name" value="HTH_ARSR_2"/>
    <property type="match status" value="1"/>
</dbReference>
<dbReference type="Gene3D" id="1.10.10.10">
    <property type="entry name" value="Winged helix-like DNA-binding domain superfamily/Winged helix DNA-binding domain"/>
    <property type="match status" value="1"/>
</dbReference>
<dbReference type="GO" id="GO:0003700">
    <property type="term" value="F:DNA-binding transcription factor activity"/>
    <property type="evidence" value="ECO:0007669"/>
    <property type="project" value="InterPro"/>
</dbReference>
<evidence type="ECO:0000313" key="3">
    <source>
        <dbReference type="Proteomes" id="UP000176614"/>
    </source>
</evidence>
<comment type="caution">
    <text evidence="2">The sequence shown here is derived from an EMBL/GenBank/DDBJ whole genome shotgun (WGS) entry which is preliminary data.</text>
</comment>
<dbReference type="InterPro" id="IPR036390">
    <property type="entry name" value="WH_DNA-bd_sf"/>
</dbReference>
<evidence type="ECO:0000259" key="1">
    <source>
        <dbReference type="PROSITE" id="PS50987"/>
    </source>
</evidence>
<dbReference type="Proteomes" id="UP000176614">
    <property type="component" value="Unassembled WGS sequence"/>
</dbReference>
<accession>A0A1F4VYQ3</accession>